<dbReference type="FunFam" id="3.10.290.10:FF:000003">
    <property type="entry name" value="Pseudouridine synthase"/>
    <property type="match status" value="1"/>
</dbReference>
<dbReference type="Pfam" id="PF01479">
    <property type="entry name" value="S4"/>
    <property type="match status" value="1"/>
</dbReference>
<dbReference type="InterPro" id="IPR036986">
    <property type="entry name" value="S4_RNA-bd_sf"/>
</dbReference>
<dbReference type="InterPro" id="IPR042092">
    <property type="entry name" value="PsdUridine_s_RsuA/RluB/E/F_cat"/>
</dbReference>
<dbReference type="SUPFAM" id="SSF55120">
    <property type="entry name" value="Pseudouridine synthase"/>
    <property type="match status" value="1"/>
</dbReference>
<evidence type="ECO:0000256" key="4">
    <source>
        <dbReference type="RuleBase" id="RU003887"/>
    </source>
</evidence>
<protein>
    <recommendedName>
        <fullName evidence="4">Pseudouridine synthase</fullName>
        <ecNumber evidence="4">5.4.99.-</ecNumber>
    </recommendedName>
</protein>
<dbReference type="Gene3D" id="3.30.70.1560">
    <property type="entry name" value="Alpha-L RNA-binding motif"/>
    <property type="match status" value="1"/>
</dbReference>
<dbReference type="AlphaFoldDB" id="A9BB23"/>
<accession>A9BB23</accession>
<dbReference type="InterPro" id="IPR020094">
    <property type="entry name" value="TruA/RsuA/RluB/E/F_N"/>
</dbReference>
<dbReference type="CDD" id="cd02870">
    <property type="entry name" value="PseudoU_synth_RsuA_like"/>
    <property type="match status" value="1"/>
</dbReference>
<dbReference type="RefSeq" id="WP_012195656.1">
    <property type="nucleotide sequence ID" value="NC_009976.1"/>
</dbReference>
<sequence>MIKQRLQKIIAESGICSRRKAEELIIQHKVLVNGFAAKIGDKANPENDQIIVNGYRIPKVIFNRVILLNKPRGIISSCNDQFGRKTVLSLIPSDIRKGLYPIGRLDYESRGAILLTNNGDLTLKLTHPKFNHTKSYFVWVKGLPSSSTLSEWRQGTVLDGKITMKAKVNLIKSLKHQSLIQIEMKEGRNRQIRRISEKFGHPVIDLKRVAISKIKLGNLQEGCWREVKEDELSCLYQ</sequence>
<dbReference type="SUPFAM" id="SSF55174">
    <property type="entry name" value="Alpha-L RNA-binding motif"/>
    <property type="match status" value="1"/>
</dbReference>
<dbReference type="GO" id="GO:0000455">
    <property type="term" value="P:enzyme-directed rRNA pseudouridine synthesis"/>
    <property type="evidence" value="ECO:0007669"/>
    <property type="project" value="UniProtKB-ARBA"/>
</dbReference>
<dbReference type="Gene3D" id="3.10.290.10">
    <property type="entry name" value="RNA-binding S4 domain"/>
    <property type="match status" value="1"/>
</dbReference>
<dbReference type="GO" id="GO:0003723">
    <property type="term" value="F:RNA binding"/>
    <property type="evidence" value="ECO:0007669"/>
    <property type="project" value="UniProtKB-KW"/>
</dbReference>
<dbReference type="InterPro" id="IPR050343">
    <property type="entry name" value="RsuA_PseudoU_synthase"/>
</dbReference>
<dbReference type="eggNOG" id="COG1187">
    <property type="taxonomic scope" value="Bacteria"/>
</dbReference>
<evidence type="ECO:0000259" key="5">
    <source>
        <dbReference type="SMART" id="SM00363"/>
    </source>
</evidence>
<dbReference type="EMBL" id="CP000878">
    <property type="protein sequence ID" value="ABX09035.1"/>
    <property type="molecule type" value="Genomic_DNA"/>
</dbReference>
<dbReference type="Proteomes" id="UP000000788">
    <property type="component" value="Chromosome"/>
</dbReference>
<evidence type="ECO:0000256" key="1">
    <source>
        <dbReference type="ARBA" id="ARBA00008348"/>
    </source>
</evidence>
<dbReference type="Gene3D" id="3.30.70.580">
    <property type="entry name" value="Pseudouridine synthase I, catalytic domain, N-terminal subdomain"/>
    <property type="match status" value="1"/>
</dbReference>
<dbReference type="InterPro" id="IPR020103">
    <property type="entry name" value="PsdUridine_synth_cat_dom_sf"/>
</dbReference>
<evidence type="ECO:0000256" key="2">
    <source>
        <dbReference type="ARBA" id="ARBA00023235"/>
    </source>
</evidence>
<gene>
    <name evidence="6" type="primary">rsuA</name>
    <name evidence="6" type="ordered locus">P9211_11041</name>
</gene>
<dbReference type="HOGENOM" id="CLU_024979_1_2_3"/>
<evidence type="ECO:0000313" key="6">
    <source>
        <dbReference type="EMBL" id="ABX09035.1"/>
    </source>
</evidence>
<keyword evidence="3" id="KW-0694">RNA-binding</keyword>
<dbReference type="EC" id="5.4.99.-" evidence="4"/>
<dbReference type="PANTHER" id="PTHR47683:SF2">
    <property type="entry name" value="RNA-BINDING S4 DOMAIN-CONTAINING PROTEIN"/>
    <property type="match status" value="1"/>
</dbReference>
<evidence type="ECO:0000256" key="3">
    <source>
        <dbReference type="PROSITE-ProRule" id="PRU00182"/>
    </source>
</evidence>
<evidence type="ECO:0000313" key="7">
    <source>
        <dbReference type="Proteomes" id="UP000000788"/>
    </source>
</evidence>
<dbReference type="PROSITE" id="PS01149">
    <property type="entry name" value="PSI_RSU"/>
    <property type="match status" value="1"/>
</dbReference>
<dbReference type="GO" id="GO:0016829">
    <property type="term" value="F:lyase activity"/>
    <property type="evidence" value="ECO:0007669"/>
    <property type="project" value="UniProtKB-KW"/>
</dbReference>
<dbReference type="InterPro" id="IPR000748">
    <property type="entry name" value="PsdUridine_synth_RsuA/RluB/E/F"/>
</dbReference>
<dbReference type="PANTHER" id="PTHR47683">
    <property type="entry name" value="PSEUDOURIDINE SYNTHASE FAMILY PROTEIN-RELATED"/>
    <property type="match status" value="1"/>
</dbReference>
<dbReference type="SMART" id="SM00363">
    <property type="entry name" value="S4"/>
    <property type="match status" value="1"/>
</dbReference>
<dbReference type="OrthoDB" id="9807213at2"/>
<name>A9BB23_PROM4</name>
<keyword evidence="6" id="KW-0456">Lyase</keyword>
<dbReference type="NCBIfam" id="TIGR00093">
    <property type="entry name" value="pseudouridine synthase"/>
    <property type="match status" value="1"/>
</dbReference>
<dbReference type="InterPro" id="IPR006145">
    <property type="entry name" value="PsdUridine_synth_RsuA/RluA"/>
</dbReference>
<dbReference type="Pfam" id="PF00849">
    <property type="entry name" value="PseudoU_synth_2"/>
    <property type="match status" value="1"/>
</dbReference>
<dbReference type="InterPro" id="IPR018496">
    <property type="entry name" value="PsdUridine_synth_RsuA/RluB_CS"/>
</dbReference>
<reference evidence="6 7" key="1">
    <citation type="journal article" date="2007" name="PLoS Genet.">
        <title>Patterns and implications of gene gain and loss in the evolution of Prochlorococcus.</title>
        <authorList>
            <person name="Kettler G.C."/>
            <person name="Martiny A.C."/>
            <person name="Huang K."/>
            <person name="Zucker J."/>
            <person name="Coleman M.L."/>
            <person name="Rodrigue S."/>
            <person name="Chen F."/>
            <person name="Lapidus A."/>
            <person name="Ferriera S."/>
            <person name="Johnson J."/>
            <person name="Steglich C."/>
            <person name="Church G.M."/>
            <person name="Richardson P."/>
            <person name="Chisholm S.W."/>
        </authorList>
    </citation>
    <scope>NUCLEOTIDE SEQUENCE [LARGE SCALE GENOMIC DNA]</scope>
    <source>
        <strain evidence="7">MIT 9211</strain>
    </source>
</reference>
<keyword evidence="2 4" id="KW-0413">Isomerase</keyword>
<dbReference type="GO" id="GO:0120159">
    <property type="term" value="F:rRNA pseudouridine synthase activity"/>
    <property type="evidence" value="ECO:0007669"/>
    <property type="project" value="UniProtKB-ARBA"/>
</dbReference>
<dbReference type="InterPro" id="IPR002942">
    <property type="entry name" value="S4_RNA-bd"/>
</dbReference>
<dbReference type="KEGG" id="pmj:P9211_11041"/>
<keyword evidence="7" id="KW-1185">Reference proteome</keyword>
<dbReference type="PROSITE" id="PS50889">
    <property type="entry name" value="S4"/>
    <property type="match status" value="1"/>
</dbReference>
<feature type="domain" description="RNA-binding S4" evidence="5">
    <location>
        <begin position="4"/>
        <end position="62"/>
    </location>
</feature>
<comment type="similarity">
    <text evidence="1 4">Belongs to the pseudouridine synthase RsuA family.</text>
</comment>
<organism evidence="6 7">
    <name type="scientific">Prochlorococcus marinus (strain MIT 9211)</name>
    <dbReference type="NCBI Taxonomy" id="93059"/>
    <lineage>
        <taxon>Bacteria</taxon>
        <taxon>Bacillati</taxon>
        <taxon>Cyanobacteriota</taxon>
        <taxon>Cyanophyceae</taxon>
        <taxon>Synechococcales</taxon>
        <taxon>Prochlorococcaceae</taxon>
        <taxon>Prochlorococcus</taxon>
    </lineage>
</organism>
<proteinExistence type="inferred from homology"/>
<dbReference type="CDD" id="cd00165">
    <property type="entry name" value="S4"/>
    <property type="match status" value="1"/>
</dbReference>
<dbReference type="STRING" id="93059.P9211_11041"/>